<dbReference type="EMBL" id="KB307698">
    <property type="protein sequence ID" value="ELT98637.1"/>
    <property type="molecule type" value="Genomic_DNA"/>
</dbReference>
<proteinExistence type="predicted"/>
<organism evidence="1">
    <name type="scientific">Capitella teleta</name>
    <name type="common">Polychaete worm</name>
    <dbReference type="NCBI Taxonomy" id="283909"/>
    <lineage>
        <taxon>Eukaryota</taxon>
        <taxon>Metazoa</taxon>
        <taxon>Spiralia</taxon>
        <taxon>Lophotrochozoa</taxon>
        <taxon>Annelida</taxon>
        <taxon>Polychaeta</taxon>
        <taxon>Sedentaria</taxon>
        <taxon>Scolecida</taxon>
        <taxon>Capitellidae</taxon>
        <taxon>Capitella</taxon>
    </lineage>
</organism>
<protein>
    <recommendedName>
        <fullName evidence="4">YqaJ viral recombinase domain-containing protein</fullName>
    </recommendedName>
</protein>
<dbReference type="Gene3D" id="3.90.320.10">
    <property type="match status" value="1"/>
</dbReference>
<reference evidence="1 3" key="2">
    <citation type="journal article" date="2013" name="Nature">
        <title>Insights into bilaterian evolution from three spiralian genomes.</title>
        <authorList>
            <person name="Simakov O."/>
            <person name="Marletaz F."/>
            <person name="Cho S.J."/>
            <person name="Edsinger-Gonzales E."/>
            <person name="Havlak P."/>
            <person name="Hellsten U."/>
            <person name="Kuo D.H."/>
            <person name="Larsson T."/>
            <person name="Lv J."/>
            <person name="Arendt D."/>
            <person name="Savage R."/>
            <person name="Osoegawa K."/>
            <person name="de Jong P."/>
            <person name="Grimwood J."/>
            <person name="Chapman J.A."/>
            <person name="Shapiro H."/>
            <person name="Aerts A."/>
            <person name="Otillar R.P."/>
            <person name="Terry A.Y."/>
            <person name="Boore J.L."/>
            <person name="Grigoriev I.V."/>
            <person name="Lindberg D.R."/>
            <person name="Seaver E.C."/>
            <person name="Weisblat D.A."/>
            <person name="Putnam N.H."/>
            <person name="Rokhsar D.S."/>
        </authorList>
    </citation>
    <scope>NUCLEOTIDE SEQUENCE</scope>
    <source>
        <strain evidence="1 3">I ESC-2004</strain>
    </source>
</reference>
<dbReference type="InterPro" id="IPR011335">
    <property type="entry name" value="Restrct_endonuc-II-like"/>
</dbReference>
<evidence type="ECO:0000313" key="2">
    <source>
        <dbReference type="EnsemblMetazoa" id="CapteP200944"/>
    </source>
</evidence>
<dbReference type="AlphaFoldDB" id="R7TYD0"/>
<sequence length="253" mass="28791">MDMEIPEPQKTTIKAIIQHYEDHQGDAFRAHLGGSIIGRPCDRALWYTFRWCSDTKHNGQLLRLFKTGHLAEERFVSDLRNVGIKVFETDPATGNQFRVSACNGHFGGSFDGVGQGFIEAPKTWHLIEMKTHNEKSFNNLVKKGVQEAKPEHFIQMQVYMYLANPKLTRAFYIAVNKNTDELYGERVRLDPVIGKAVVEKAECIIASDRPLSKISEDPSWYLCKFCDHHPICHGQEAPAVNCRTCMHSTPIEE</sequence>
<dbReference type="OMA" id="YPALWEN"/>
<reference evidence="2" key="3">
    <citation type="submission" date="2015-06" db="UniProtKB">
        <authorList>
            <consortium name="EnsemblMetazoa"/>
        </authorList>
    </citation>
    <scope>IDENTIFICATION</scope>
</reference>
<dbReference type="InterPro" id="IPR011604">
    <property type="entry name" value="PDDEXK-like_dom_sf"/>
</dbReference>
<accession>R7TYD0</accession>
<dbReference type="GO" id="GO:0006281">
    <property type="term" value="P:DNA repair"/>
    <property type="evidence" value="ECO:0007669"/>
    <property type="project" value="UniProtKB-ARBA"/>
</dbReference>
<dbReference type="EnsemblMetazoa" id="CapteT200944">
    <property type="protein sequence ID" value="CapteP200944"/>
    <property type="gene ID" value="CapteG200944"/>
</dbReference>
<reference evidence="3" key="1">
    <citation type="submission" date="2012-12" db="EMBL/GenBank/DDBJ databases">
        <authorList>
            <person name="Hellsten U."/>
            <person name="Grimwood J."/>
            <person name="Chapman J.A."/>
            <person name="Shapiro H."/>
            <person name="Aerts A."/>
            <person name="Otillar R.P."/>
            <person name="Terry A.Y."/>
            <person name="Boore J.L."/>
            <person name="Simakov O."/>
            <person name="Marletaz F."/>
            <person name="Cho S.-J."/>
            <person name="Edsinger-Gonzales E."/>
            <person name="Havlak P."/>
            <person name="Kuo D.-H."/>
            <person name="Larsson T."/>
            <person name="Lv J."/>
            <person name="Arendt D."/>
            <person name="Savage R."/>
            <person name="Osoegawa K."/>
            <person name="de Jong P."/>
            <person name="Lindberg D.R."/>
            <person name="Seaver E.C."/>
            <person name="Weisblat D.A."/>
            <person name="Putnam N.H."/>
            <person name="Grigoriev I.V."/>
            <person name="Rokhsar D.S."/>
        </authorList>
    </citation>
    <scope>NUCLEOTIDE SEQUENCE</scope>
    <source>
        <strain evidence="3">I ESC-2004</strain>
    </source>
</reference>
<gene>
    <name evidence="1" type="ORF">CAPTEDRAFT_200944</name>
</gene>
<dbReference type="EMBL" id="AMQN01048831">
    <property type="status" value="NOT_ANNOTATED_CDS"/>
    <property type="molecule type" value="Genomic_DNA"/>
</dbReference>
<evidence type="ECO:0008006" key="4">
    <source>
        <dbReference type="Google" id="ProtNLM"/>
    </source>
</evidence>
<dbReference type="SUPFAM" id="SSF52980">
    <property type="entry name" value="Restriction endonuclease-like"/>
    <property type="match status" value="1"/>
</dbReference>
<name>R7TYD0_CAPTE</name>
<dbReference type="Proteomes" id="UP000014760">
    <property type="component" value="Unassembled WGS sequence"/>
</dbReference>
<keyword evidence="3" id="KW-1185">Reference proteome</keyword>
<dbReference type="HOGENOM" id="CLU_071254_0_0_1"/>
<dbReference type="STRING" id="283909.R7TYD0"/>
<evidence type="ECO:0000313" key="1">
    <source>
        <dbReference type="EMBL" id="ELT98637.1"/>
    </source>
</evidence>
<evidence type="ECO:0000313" key="3">
    <source>
        <dbReference type="Proteomes" id="UP000014760"/>
    </source>
</evidence>
<feature type="non-terminal residue" evidence="1">
    <location>
        <position position="253"/>
    </location>
</feature>